<keyword evidence="4" id="KW-0812">Transmembrane</keyword>
<dbReference type="GO" id="GO:0005886">
    <property type="term" value="C:plasma membrane"/>
    <property type="evidence" value="ECO:0007669"/>
    <property type="project" value="UniProtKB-SubCell"/>
</dbReference>
<evidence type="ECO:0000256" key="6">
    <source>
        <dbReference type="ARBA" id="ARBA00023136"/>
    </source>
</evidence>
<evidence type="ECO:0000256" key="3">
    <source>
        <dbReference type="ARBA" id="ARBA00022475"/>
    </source>
</evidence>
<dbReference type="RefSeq" id="WP_000102965.1">
    <property type="nucleotide sequence ID" value="NZ_BFLP01000032.1"/>
</dbReference>
<protein>
    <submittedName>
        <fullName evidence="7">O-antigen flippase</fullName>
    </submittedName>
</protein>
<accession>A0A0A8J4T2</accession>
<dbReference type="InterPro" id="IPR050833">
    <property type="entry name" value="Poly_Biosynth_Transport"/>
</dbReference>
<evidence type="ECO:0000313" key="7">
    <source>
        <dbReference type="EMBL" id="BAQ01276.1"/>
    </source>
</evidence>
<evidence type="ECO:0000256" key="1">
    <source>
        <dbReference type="ARBA" id="ARBA00004651"/>
    </source>
</evidence>
<keyword evidence="6" id="KW-0472">Membrane</keyword>
<sequence>MSTFNNAKWVGLSQFTKVILQIMALIIFSRLLDPLEYGIMAMATVISNFALIIRDLGTGAAVIQRKVISNDLLSSIFWLNIIMGLLVMVAIIICAPLLSEFFKESKLCNVLLLLSVTFPLASAAIVHQANLEREFQFAKVCSIEIASSLISFLIGIVCAIKNYGVYSLVALTISQAMISTLGMWFASKWRPQFKVNWSEIQEVYSFSGNLTLFNMVNYFSRNSDGIIIGRFFSSAILGAYSLAYRIMLFPVQSLTSVISRSLYPVISRMQDDVNSINHVYMRTLAFISTLTLPLMMGLWSIRNEFVMEILGAKWISVVGILSWLAPTGYIQSLVSTTGTILMACGRANILFYLGVAAAVLQVSAFLIGAQFNITTLSMLYFYSNLINSFIAMYFVMKCINGSLMILIKKLVPSIVSTGVMLIYVKIILKIKEIWLWSDLVTLIVSILGGMTIYTFIYIVFFKQSIRENFPSTLSTKIIKS</sequence>
<evidence type="ECO:0000256" key="2">
    <source>
        <dbReference type="ARBA" id="ARBA00007430"/>
    </source>
</evidence>
<evidence type="ECO:0000256" key="4">
    <source>
        <dbReference type="ARBA" id="ARBA00022692"/>
    </source>
</evidence>
<dbReference type="EMBL" id="AB812035">
    <property type="protein sequence ID" value="BAQ01276.1"/>
    <property type="molecule type" value="Genomic_DNA"/>
</dbReference>
<dbReference type="PANTHER" id="PTHR30250:SF10">
    <property type="entry name" value="LIPOPOLYSACCHARIDE BIOSYNTHESIS PROTEIN WZXC"/>
    <property type="match status" value="1"/>
</dbReference>
<gene>
    <name evidence="7" type="primary">wzx</name>
</gene>
<dbReference type="CDD" id="cd13127">
    <property type="entry name" value="MATE_tuaB_like"/>
    <property type="match status" value="1"/>
</dbReference>
<dbReference type="Pfam" id="PF13440">
    <property type="entry name" value="Polysacc_synt_3"/>
    <property type="match status" value="1"/>
</dbReference>
<comment type="subcellular location">
    <subcellularLocation>
        <location evidence="1">Cell membrane</location>
        <topology evidence="1">Multi-pass membrane protein</topology>
    </subcellularLocation>
</comment>
<reference evidence="7" key="1">
    <citation type="journal article" date="2014" name="DNA Res.">
        <title>A complete view of the genetic diversity of the Escherichia coli O-antigen biosynthesis gene cluster.</title>
        <authorList>
            <person name="Iguchi A."/>
            <person name="Iyoda S."/>
            <person name="Kikuchi T."/>
            <person name="Ogura Y."/>
            <person name="Katsura K."/>
            <person name="Ohnishi M."/>
            <person name="Hayashi T."/>
            <person name="Thomson N.R."/>
        </authorList>
    </citation>
    <scope>NUCLEOTIDE SEQUENCE</scope>
    <source>
        <strain evidence="7">H17a</strain>
    </source>
</reference>
<organism evidence="7">
    <name type="scientific">Escherichia coli</name>
    <dbReference type="NCBI Taxonomy" id="562"/>
    <lineage>
        <taxon>Bacteria</taxon>
        <taxon>Pseudomonadati</taxon>
        <taxon>Pseudomonadota</taxon>
        <taxon>Gammaproteobacteria</taxon>
        <taxon>Enterobacterales</taxon>
        <taxon>Enterobacteriaceae</taxon>
        <taxon>Escherichia</taxon>
    </lineage>
</organism>
<comment type="similarity">
    <text evidence="2">Belongs to the polysaccharide synthase family.</text>
</comment>
<name>A0A0A8J4T2_ECOLX</name>
<evidence type="ECO:0000256" key="5">
    <source>
        <dbReference type="ARBA" id="ARBA00022989"/>
    </source>
</evidence>
<proteinExistence type="inferred from homology"/>
<dbReference type="PATRIC" id="fig|562.7202.peg.4599"/>
<keyword evidence="5" id="KW-1133">Transmembrane helix</keyword>
<keyword evidence="3" id="KW-1003">Cell membrane</keyword>
<dbReference type="AlphaFoldDB" id="A0A0A8J4T2"/>
<dbReference type="PANTHER" id="PTHR30250">
    <property type="entry name" value="PST FAMILY PREDICTED COLANIC ACID TRANSPORTER"/>
    <property type="match status" value="1"/>
</dbReference>